<evidence type="ECO:0000256" key="4">
    <source>
        <dbReference type="ARBA" id="ARBA00013229"/>
    </source>
</evidence>
<dbReference type="PANTHER" id="PTHR31321:SF31">
    <property type="entry name" value="PECTINESTERASE QRT1"/>
    <property type="match status" value="1"/>
</dbReference>
<dbReference type="InterPro" id="IPR000070">
    <property type="entry name" value="Pectinesterase_cat"/>
</dbReference>
<reference evidence="11" key="1">
    <citation type="submission" date="2023-10" db="EMBL/GenBank/DDBJ databases">
        <title>Chromosome-level genome of the transformable northern wattle, Acacia crassicarpa.</title>
        <authorList>
            <person name="Massaro I."/>
            <person name="Sinha N.R."/>
            <person name="Poethig S."/>
            <person name="Leichty A.R."/>
        </authorList>
    </citation>
    <scope>NUCLEOTIDE SEQUENCE</scope>
    <source>
        <strain evidence="11">Acra3RX</strain>
        <tissue evidence="11">Leaf</tissue>
    </source>
</reference>
<evidence type="ECO:0000256" key="8">
    <source>
        <dbReference type="ARBA" id="ARBA00022801"/>
    </source>
</evidence>
<comment type="subcellular location">
    <subcellularLocation>
        <location evidence="1">Secreted</location>
        <location evidence="1">Cell wall</location>
    </subcellularLocation>
</comment>
<dbReference type="GO" id="GO:0045490">
    <property type="term" value="P:pectin catabolic process"/>
    <property type="evidence" value="ECO:0007669"/>
    <property type="project" value="TreeGrafter"/>
</dbReference>
<evidence type="ECO:0000256" key="9">
    <source>
        <dbReference type="ARBA" id="ARBA00023085"/>
    </source>
</evidence>
<dbReference type="AlphaFoldDB" id="A0AAE1TAA5"/>
<dbReference type="Proteomes" id="UP001293593">
    <property type="component" value="Unassembled WGS sequence"/>
</dbReference>
<comment type="similarity">
    <text evidence="3">Belongs to the pectinesterase family.</text>
</comment>
<dbReference type="Pfam" id="PF01095">
    <property type="entry name" value="Pectinesterase"/>
    <property type="match status" value="1"/>
</dbReference>
<keyword evidence="6" id="KW-0964">Secreted</keyword>
<dbReference type="PANTHER" id="PTHR31321">
    <property type="entry name" value="ACYL-COA THIOESTER HYDROLASE YBHC-RELATED"/>
    <property type="match status" value="1"/>
</dbReference>
<gene>
    <name evidence="11" type="ORF">QN277_016177</name>
</gene>
<dbReference type="FunFam" id="2.160.20.10:FF:000008">
    <property type="entry name" value="Pectinesterase"/>
    <property type="match status" value="1"/>
</dbReference>
<proteinExistence type="inferred from homology"/>
<dbReference type="EC" id="3.1.1.11" evidence="4"/>
<organism evidence="11 12">
    <name type="scientific">Acacia crassicarpa</name>
    <name type="common">northern wattle</name>
    <dbReference type="NCBI Taxonomy" id="499986"/>
    <lineage>
        <taxon>Eukaryota</taxon>
        <taxon>Viridiplantae</taxon>
        <taxon>Streptophyta</taxon>
        <taxon>Embryophyta</taxon>
        <taxon>Tracheophyta</taxon>
        <taxon>Spermatophyta</taxon>
        <taxon>Magnoliopsida</taxon>
        <taxon>eudicotyledons</taxon>
        <taxon>Gunneridae</taxon>
        <taxon>Pentapetalae</taxon>
        <taxon>rosids</taxon>
        <taxon>fabids</taxon>
        <taxon>Fabales</taxon>
        <taxon>Fabaceae</taxon>
        <taxon>Caesalpinioideae</taxon>
        <taxon>mimosoid clade</taxon>
        <taxon>Acacieae</taxon>
        <taxon>Acacia</taxon>
    </lineage>
</organism>
<keyword evidence="12" id="KW-1185">Reference proteome</keyword>
<comment type="pathway">
    <text evidence="2">Glycan metabolism; pectin degradation; 2-dehydro-3-deoxy-D-gluconate from pectin: step 1/5.</text>
</comment>
<dbReference type="GO" id="GO:0042545">
    <property type="term" value="P:cell wall modification"/>
    <property type="evidence" value="ECO:0007669"/>
    <property type="project" value="InterPro"/>
</dbReference>
<feature type="domain" description="Pectinesterase catalytic" evidence="10">
    <location>
        <begin position="83"/>
        <end position="376"/>
    </location>
</feature>
<evidence type="ECO:0000256" key="5">
    <source>
        <dbReference type="ARBA" id="ARBA00022512"/>
    </source>
</evidence>
<keyword evidence="9" id="KW-0063">Aspartyl esterase</keyword>
<accession>A0AAE1TAA5</accession>
<dbReference type="InterPro" id="IPR011050">
    <property type="entry name" value="Pectin_lyase_fold/virulence"/>
</dbReference>
<evidence type="ECO:0000313" key="11">
    <source>
        <dbReference type="EMBL" id="KAK4278312.1"/>
    </source>
</evidence>
<evidence type="ECO:0000256" key="1">
    <source>
        <dbReference type="ARBA" id="ARBA00004191"/>
    </source>
</evidence>
<evidence type="ECO:0000256" key="7">
    <source>
        <dbReference type="ARBA" id="ARBA00022729"/>
    </source>
</evidence>
<dbReference type="EMBL" id="JAWXYG010000003">
    <property type="protein sequence ID" value="KAK4278312.1"/>
    <property type="molecule type" value="Genomic_DNA"/>
</dbReference>
<evidence type="ECO:0000259" key="10">
    <source>
        <dbReference type="Pfam" id="PF01095"/>
    </source>
</evidence>
<evidence type="ECO:0000313" key="12">
    <source>
        <dbReference type="Proteomes" id="UP001293593"/>
    </source>
</evidence>
<dbReference type="SUPFAM" id="SSF51126">
    <property type="entry name" value="Pectin lyase-like"/>
    <property type="match status" value="1"/>
</dbReference>
<evidence type="ECO:0000256" key="3">
    <source>
        <dbReference type="ARBA" id="ARBA00008891"/>
    </source>
</evidence>
<keyword evidence="5" id="KW-0134">Cell wall</keyword>
<protein>
    <recommendedName>
        <fullName evidence="4">pectinesterase</fullName>
        <ecNumber evidence="4">3.1.1.11</ecNumber>
    </recommendedName>
</protein>
<dbReference type="InterPro" id="IPR012334">
    <property type="entry name" value="Pectin_lyas_fold"/>
</dbReference>
<comment type="caution">
    <text evidence="11">The sequence shown here is derived from an EMBL/GenBank/DDBJ whole genome shotgun (WGS) entry which is preliminary data.</text>
</comment>
<keyword evidence="8" id="KW-0378">Hydrolase</keyword>
<sequence>MFCEIQRHKKKKKKKKVMKMVGLSLEYRVLIFFALVISLVVVLAAESADNNGGSERDYITWDDLTVDENGLASSKSNSDLQVILVDQNGNGHSSTVQGAVDMVPDHNTQRVKIYIFPGTYREKVFVPKNKPYVSFIGKRNETHGAVITWNSKSSDIGSNGQELGTYGSATVAVESDYFCASRIAFENSVVAKAGGQGMQGVALRVESKRAMFFQVKFLGTQDTLLDDTGTHYFLKCFIQGKIDFICGSARSLYEGCRLRSTADSYGAIAAHHRDTPNEDTGFSFVDCSIQGTGQVYLGRAWGDYSRIIYSNCYMDDIIIPQGWTEWNHPSREKTALFGEFQCKGKGAETSDRVSWSKSLTYDEAKPFLDRSFINGDQWLRL</sequence>
<keyword evidence="7" id="KW-0732">Signal</keyword>
<evidence type="ECO:0000256" key="6">
    <source>
        <dbReference type="ARBA" id="ARBA00022525"/>
    </source>
</evidence>
<dbReference type="Gene3D" id="2.160.20.10">
    <property type="entry name" value="Single-stranded right-handed beta-helix, Pectin lyase-like"/>
    <property type="match status" value="1"/>
</dbReference>
<evidence type="ECO:0000256" key="2">
    <source>
        <dbReference type="ARBA" id="ARBA00005184"/>
    </source>
</evidence>
<dbReference type="GO" id="GO:0030599">
    <property type="term" value="F:pectinesterase activity"/>
    <property type="evidence" value="ECO:0007669"/>
    <property type="project" value="UniProtKB-EC"/>
</dbReference>
<name>A0AAE1TAA5_9FABA</name>